<evidence type="ECO:0000313" key="1">
    <source>
        <dbReference type="EMBL" id="MBW0482480.1"/>
    </source>
</evidence>
<evidence type="ECO:0000313" key="2">
    <source>
        <dbReference type="Proteomes" id="UP000765509"/>
    </source>
</evidence>
<keyword evidence="2" id="KW-1185">Reference proteome</keyword>
<dbReference type="InterPro" id="IPR012337">
    <property type="entry name" value="RNaseH-like_sf"/>
</dbReference>
<comment type="caution">
    <text evidence="1">The sequence shown here is derived from an EMBL/GenBank/DDBJ whole genome shotgun (WGS) entry which is preliminary data.</text>
</comment>
<dbReference type="AlphaFoldDB" id="A0A9Q3CG14"/>
<sequence length="226" mass="25249">MAHTIHLAAQEGISALSQPTPGSPVGTEGLNGPMAISNLIDKPDGFNLNHKLIISQITCLESYLHQSSQWSKKFATTVKLMCNDEGKTTKATSLLSHACTCWNLAYDMLTQAWDLKGAYNLFCSPPNLTLYCLSPLEWEKLNVLINFLHPLYEATQIICGLKYPTITHAHPLYLLLIKRINNSNTASHQCNNFKTVQVPPEHSYEDSSNLCLKFRPLIQAQVFLHP</sequence>
<reference evidence="1" key="1">
    <citation type="submission" date="2021-03" db="EMBL/GenBank/DDBJ databases">
        <title>Draft genome sequence of rust myrtle Austropuccinia psidii MF-1, a brazilian biotype.</title>
        <authorList>
            <person name="Quecine M.C."/>
            <person name="Pachon D.M.R."/>
            <person name="Bonatelli M.L."/>
            <person name="Correr F.H."/>
            <person name="Franceschini L.M."/>
            <person name="Leite T.F."/>
            <person name="Margarido G.R.A."/>
            <person name="Almeida C.A."/>
            <person name="Ferrarezi J.A."/>
            <person name="Labate C.A."/>
        </authorList>
    </citation>
    <scope>NUCLEOTIDE SEQUENCE</scope>
    <source>
        <strain evidence="1">MF-1</strain>
    </source>
</reference>
<name>A0A9Q3CG14_9BASI</name>
<dbReference type="PANTHER" id="PTHR23272:SF184">
    <property type="entry name" value="OS03G0311250 PROTEIN"/>
    <property type="match status" value="1"/>
</dbReference>
<gene>
    <name evidence="1" type="ORF">O181_022195</name>
</gene>
<proteinExistence type="predicted"/>
<dbReference type="SUPFAM" id="SSF53098">
    <property type="entry name" value="Ribonuclease H-like"/>
    <property type="match status" value="1"/>
</dbReference>
<organism evidence="1 2">
    <name type="scientific">Austropuccinia psidii MF-1</name>
    <dbReference type="NCBI Taxonomy" id="1389203"/>
    <lineage>
        <taxon>Eukaryota</taxon>
        <taxon>Fungi</taxon>
        <taxon>Dikarya</taxon>
        <taxon>Basidiomycota</taxon>
        <taxon>Pucciniomycotina</taxon>
        <taxon>Pucciniomycetes</taxon>
        <taxon>Pucciniales</taxon>
        <taxon>Sphaerophragmiaceae</taxon>
        <taxon>Austropuccinia</taxon>
    </lineage>
</organism>
<dbReference type="OrthoDB" id="1271298at2759"/>
<dbReference type="PANTHER" id="PTHR23272">
    <property type="entry name" value="BED FINGER-RELATED"/>
    <property type="match status" value="1"/>
</dbReference>
<dbReference type="EMBL" id="AVOT02006802">
    <property type="protein sequence ID" value="MBW0482480.1"/>
    <property type="molecule type" value="Genomic_DNA"/>
</dbReference>
<dbReference type="Proteomes" id="UP000765509">
    <property type="component" value="Unassembled WGS sequence"/>
</dbReference>
<protein>
    <submittedName>
        <fullName evidence="1">Uncharacterized protein</fullName>
    </submittedName>
</protein>
<accession>A0A9Q3CG14</accession>